<comment type="catalytic activity">
    <reaction evidence="8">
        <text>2-oxo-dATP + H2O = 2-oxo-dAMP + diphosphate + H(+)</text>
        <dbReference type="Rhea" id="RHEA:31583"/>
        <dbReference type="ChEBI" id="CHEBI:15377"/>
        <dbReference type="ChEBI" id="CHEBI:15378"/>
        <dbReference type="ChEBI" id="CHEBI:33019"/>
        <dbReference type="ChEBI" id="CHEBI:63212"/>
        <dbReference type="ChEBI" id="CHEBI:77897"/>
        <dbReference type="EC" id="3.6.1.56"/>
    </reaction>
    <physiologicalReaction direction="left-to-right" evidence="8">
        <dbReference type="Rhea" id="RHEA:31584"/>
    </physiologicalReaction>
</comment>
<evidence type="ECO:0000256" key="15">
    <source>
        <dbReference type="ARBA" id="ARBA00030682"/>
    </source>
</evidence>
<dbReference type="PANTHER" id="PTHR43758:SF2">
    <property type="entry name" value="OXIDIZED PURINE NUCLEOSIDE TRIPHOSPHATE HYDROLASE"/>
    <property type="match status" value="1"/>
</dbReference>
<dbReference type="AlphaFoldDB" id="A0AAU8ERT9"/>
<dbReference type="GO" id="GO:0005737">
    <property type="term" value="C:cytoplasm"/>
    <property type="evidence" value="ECO:0007669"/>
    <property type="project" value="TreeGrafter"/>
</dbReference>
<dbReference type="Pfam" id="PF00293">
    <property type="entry name" value="NUDIX"/>
    <property type="match status" value="1"/>
</dbReference>
<dbReference type="InterPro" id="IPR020084">
    <property type="entry name" value="NUDIX_hydrolase_CS"/>
</dbReference>
<dbReference type="GO" id="GO:0042262">
    <property type="term" value="P:DNA protection"/>
    <property type="evidence" value="ECO:0007669"/>
    <property type="project" value="InterPro"/>
</dbReference>
<evidence type="ECO:0000256" key="17">
    <source>
        <dbReference type="ARBA" id="ARBA00032071"/>
    </source>
</evidence>
<evidence type="ECO:0000256" key="3">
    <source>
        <dbReference type="ARBA" id="ARBA00011245"/>
    </source>
</evidence>
<dbReference type="InterPro" id="IPR003563">
    <property type="entry name" value="8ODP"/>
</dbReference>
<dbReference type="PANTHER" id="PTHR43758">
    <property type="entry name" value="7,8-DIHYDRO-8-OXOGUANINE TRIPHOSPHATASE"/>
    <property type="match status" value="1"/>
</dbReference>
<evidence type="ECO:0000259" key="22">
    <source>
        <dbReference type="PROSITE" id="PS51462"/>
    </source>
</evidence>
<reference evidence="23" key="1">
    <citation type="submission" date="2024-06" db="EMBL/GenBank/DDBJ databases">
        <title>Biodegradation of dimethachlon by Arthrobacter sp. K5: mechanistic insights and ecological implications.</title>
        <authorList>
            <person name="Hu S."/>
            <person name="Lu P."/>
        </authorList>
    </citation>
    <scope>NUCLEOTIDE SEQUENCE</scope>
    <source>
        <strain evidence="23">K5</strain>
    </source>
</reference>
<dbReference type="EMBL" id="CP159279">
    <property type="protein sequence ID" value="XCH11508.1"/>
    <property type="molecule type" value="Genomic_DNA"/>
</dbReference>
<comment type="catalytic activity">
    <reaction evidence="20">
        <text>N(6)-methyl-dATP + H2O = N(6)-methyl-dAMP + diphosphate + H(+)</text>
        <dbReference type="Rhea" id="RHEA:67604"/>
        <dbReference type="ChEBI" id="CHEBI:15377"/>
        <dbReference type="ChEBI" id="CHEBI:15378"/>
        <dbReference type="ChEBI" id="CHEBI:33019"/>
        <dbReference type="ChEBI" id="CHEBI:169976"/>
        <dbReference type="ChEBI" id="CHEBI:172872"/>
    </reaction>
    <physiologicalReaction direction="left-to-right" evidence="20">
        <dbReference type="Rhea" id="RHEA:67605"/>
    </physiologicalReaction>
</comment>
<protein>
    <recommendedName>
        <fullName evidence="12">Oxidized purine nucleoside triphosphate hydrolase</fullName>
        <ecNumber evidence="11">3.6.1.56</ecNumber>
    </recommendedName>
    <alternativeName>
        <fullName evidence="16">2-hydroxy-dATP diphosphatase</fullName>
    </alternativeName>
    <alternativeName>
        <fullName evidence="15">7,8-dihydro-8-oxoguanine triphosphatase</fullName>
    </alternativeName>
    <alternativeName>
        <fullName evidence="14">8-oxo-dGTPase</fullName>
    </alternativeName>
    <alternativeName>
        <fullName evidence="17">Methylated purine nucleoside triphosphate hydrolase</fullName>
    </alternativeName>
    <alternativeName>
        <fullName evidence="13">Nucleoside diphosphate-linked moiety X motif 1</fullName>
    </alternativeName>
</protein>
<comment type="catalytic activity">
    <reaction evidence="18">
        <text>N(6)-methyl-ATP + H2O = N(6)-methyl-AMP + diphosphate + H(+)</text>
        <dbReference type="Rhea" id="RHEA:67608"/>
        <dbReference type="ChEBI" id="CHEBI:15377"/>
        <dbReference type="ChEBI" id="CHEBI:15378"/>
        <dbReference type="ChEBI" id="CHEBI:33019"/>
        <dbReference type="ChEBI" id="CHEBI:144842"/>
        <dbReference type="ChEBI" id="CHEBI:172873"/>
    </reaction>
    <physiologicalReaction direction="left-to-right" evidence="18">
        <dbReference type="Rhea" id="RHEA:67609"/>
    </physiologicalReaction>
</comment>
<comment type="catalytic activity">
    <reaction evidence="19">
        <text>O(6)-methyl-dGTP + H2O = O(6)-methyl-dGMP + diphosphate + H(+)</text>
        <dbReference type="Rhea" id="RHEA:67600"/>
        <dbReference type="ChEBI" id="CHEBI:15377"/>
        <dbReference type="ChEBI" id="CHEBI:15378"/>
        <dbReference type="ChEBI" id="CHEBI:33019"/>
        <dbReference type="ChEBI" id="CHEBI:169974"/>
        <dbReference type="ChEBI" id="CHEBI:169975"/>
    </reaction>
    <physiologicalReaction direction="left-to-right" evidence="19">
        <dbReference type="Rhea" id="RHEA:67601"/>
    </physiologicalReaction>
</comment>
<dbReference type="SUPFAM" id="SSF55811">
    <property type="entry name" value="Nudix"/>
    <property type="match status" value="1"/>
</dbReference>
<evidence type="ECO:0000256" key="16">
    <source>
        <dbReference type="ARBA" id="ARBA00031927"/>
    </source>
</evidence>
<evidence type="ECO:0000256" key="9">
    <source>
        <dbReference type="ARBA" id="ARBA00024486"/>
    </source>
</evidence>
<dbReference type="Gene3D" id="3.90.79.10">
    <property type="entry name" value="Nucleoside Triphosphate Pyrophosphohydrolase"/>
    <property type="match status" value="1"/>
</dbReference>
<evidence type="ECO:0000256" key="21">
    <source>
        <dbReference type="ARBA" id="ARBA00053094"/>
    </source>
</evidence>
<organism evidence="23">
    <name type="scientific">Arthrobacter sp. K5</name>
    <dbReference type="NCBI Taxonomy" id="2839623"/>
    <lineage>
        <taxon>Bacteria</taxon>
        <taxon>Bacillati</taxon>
        <taxon>Actinomycetota</taxon>
        <taxon>Actinomycetes</taxon>
        <taxon>Micrococcales</taxon>
        <taxon>Micrococcaceae</taxon>
        <taxon>Arthrobacter</taxon>
    </lineage>
</organism>
<dbReference type="GO" id="GO:0008413">
    <property type="term" value="F:8-oxo-7,8-dihydroguanosine triphosphate pyrophosphatase activity"/>
    <property type="evidence" value="ECO:0007669"/>
    <property type="project" value="InterPro"/>
</dbReference>
<name>A0AAU8ERT9_9MICC</name>
<evidence type="ECO:0000313" key="23">
    <source>
        <dbReference type="EMBL" id="XCH11508.1"/>
    </source>
</evidence>
<evidence type="ECO:0000256" key="6">
    <source>
        <dbReference type="ARBA" id="ARBA00022842"/>
    </source>
</evidence>
<evidence type="ECO:0000256" key="18">
    <source>
        <dbReference type="ARBA" id="ARBA00048002"/>
    </source>
</evidence>
<dbReference type="CDD" id="cd03427">
    <property type="entry name" value="NUDIX_MTH1_Nudt1"/>
    <property type="match status" value="1"/>
</dbReference>
<dbReference type="PRINTS" id="PR01403">
    <property type="entry name" value="8OXTPHPHTASE"/>
</dbReference>
<evidence type="ECO:0000256" key="5">
    <source>
        <dbReference type="ARBA" id="ARBA00022801"/>
    </source>
</evidence>
<comment type="cofactor">
    <cofactor evidence="1">
        <name>Mg(2+)</name>
        <dbReference type="ChEBI" id="CHEBI:18420"/>
    </cofactor>
</comment>
<feature type="domain" description="Nudix hydrolase" evidence="22">
    <location>
        <begin position="2"/>
        <end position="139"/>
    </location>
</feature>
<evidence type="ECO:0000256" key="10">
    <source>
        <dbReference type="ARBA" id="ARBA00024596"/>
    </source>
</evidence>
<dbReference type="InterPro" id="IPR000086">
    <property type="entry name" value="NUDIX_hydrolase_dom"/>
</dbReference>
<evidence type="ECO:0000256" key="20">
    <source>
        <dbReference type="ARBA" id="ARBA00049032"/>
    </source>
</evidence>
<keyword evidence="5" id="KW-0378">Hydrolase</keyword>
<accession>A0AAU8ERT9</accession>
<keyword evidence="6" id="KW-0460">Magnesium</keyword>
<evidence type="ECO:0000256" key="12">
    <source>
        <dbReference type="ARBA" id="ARBA00026218"/>
    </source>
</evidence>
<evidence type="ECO:0000256" key="7">
    <source>
        <dbReference type="ARBA" id="ARBA00024448"/>
    </source>
</evidence>
<evidence type="ECO:0000256" key="11">
    <source>
        <dbReference type="ARBA" id="ARBA00026103"/>
    </source>
</evidence>
<evidence type="ECO:0000256" key="13">
    <source>
        <dbReference type="ARBA" id="ARBA00029673"/>
    </source>
</evidence>
<keyword evidence="4" id="KW-0479">Metal-binding</keyword>
<comment type="function">
    <text evidence="21">Oxidized purine nucleoside triphosphate hydrolase which is a prominent sanitizer of the oxidized nucleotide pool. Catalyzes the hydrolysis of 2-oxo-dATP (2-hydroxy-dATP) into 2-oxo-dAMP. Also has a significant hydrolase activity toward 2-oxo-ATP, 8-oxo-dGTP and 8-oxo-dATP. Through the hydrolysis of oxidized purine nucleoside triphosphates, prevents their incorporation into DNA and the subsequent transversions A:T to C:G and G:C to T:A. Also catalyzes the hydrolysis of methylated purine nucleoside triphosphate preventing their integration into DNA. Through this antimutagenic activity protects cells from oxidative stress.</text>
</comment>
<comment type="catalytic activity">
    <reaction evidence="10">
        <text>2-oxo-ATP + H2O = 2-oxo-AMP + diphosphate + H(+)</text>
        <dbReference type="Rhea" id="RHEA:67392"/>
        <dbReference type="ChEBI" id="CHEBI:15377"/>
        <dbReference type="ChEBI" id="CHEBI:15378"/>
        <dbReference type="ChEBI" id="CHEBI:33019"/>
        <dbReference type="ChEBI" id="CHEBI:71395"/>
        <dbReference type="ChEBI" id="CHEBI:172878"/>
    </reaction>
    <physiologicalReaction direction="left-to-right" evidence="10">
        <dbReference type="Rhea" id="RHEA:67393"/>
    </physiologicalReaction>
</comment>
<proteinExistence type="inferred from homology"/>
<comment type="catalytic activity">
    <reaction evidence="9">
        <text>8-oxo-dGTP + H2O = 8-oxo-dGMP + diphosphate + H(+)</text>
        <dbReference type="Rhea" id="RHEA:31575"/>
        <dbReference type="ChEBI" id="CHEBI:15377"/>
        <dbReference type="ChEBI" id="CHEBI:15378"/>
        <dbReference type="ChEBI" id="CHEBI:33019"/>
        <dbReference type="ChEBI" id="CHEBI:63224"/>
        <dbReference type="ChEBI" id="CHEBI:77896"/>
    </reaction>
    <physiologicalReaction direction="left-to-right" evidence="9">
        <dbReference type="Rhea" id="RHEA:31576"/>
    </physiologicalReaction>
</comment>
<dbReference type="GO" id="GO:0008828">
    <property type="term" value="F:dATP diphosphatase activity"/>
    <property type="evidence" value="ECO:0007669"/>
    <property type="project" value="UniProtKB-EC"/>
</dbReference>
<dbReference type="PROSITE" id="PS00893">
    <property type="entry name" value="NUDIX_BOX"/>
    <property type="match status" value="1"/>
</dbReference>
<evidence type="ECO:0000256" key="14">
    <source>
        <dbReference type="ARBA" id="ARBA00030634"/>
    </source>
</evidence>
<dbReference type="PROSITE" id="PS51462">
    <property type="entry name" value="NUDIX"/>
    <property type="match status" value="1"/>
</dbReference>
<dbReference type="GO" id="GO:0046872">
    <property type="term" value="F:metal ion binding"/>
    <property type="evidence" value="ECO:0007669"/>
    <property type="project" value="UniProtKB-KW"/>
</dbReference>
<evidence type="ECO:0000256" key="2">
    <source>
        <dbReference type="ARBA" id="ARBA00005582"/>
    </source>
</evidence>
<evidence type="ECO:0000256" key="19">
    <source>
        <dbReference type="ARBA" id="ARBA00048894"/>
    </source>
</evidence>
<dbReference type="InterPro" id="IPR015797">
    <property type="entry name" value="NUDIX_hydrolase-like_dom_sf"/>
</dbReference>
<comment type="catalytic activity">
    <reaction evidence="7">
        <text>8-oxo-dATP + H2O = 8-oxo-dAMP + diphosphate + H(+)</text>
        <dbReference type="Rhea" id="RHEA:65396"/>
        <dbReference type="ChEBI" id="CHEBI:15377"/>
        <dbReference type="ChEBI" id="CHEBI:15378"/>
        <dbReference type="ChEBI" id="CHEBI:33019"/>
        <dbReference type="ChEBI" id="CHEBI:71361"/>
        <dbReference type="ChEBI" id="CHEBI:172871"/>
    </reaction>
    <physiologicalReaction direction="left-to-right" evidence="7">
        <dbReference type="Rhea" id="RHEA:65397"/>
    </physiologicalReaction>
</comment>
<evidence type="ECO:0000256" key="8">
    <source>
        <dbReference type="ARBA" id="ARBA00024459"/>
    </source>
</evidence>
<gene>
    <name evidence="23" type="ORF">ABRP34_00300</name>
</gene>
<dbReference type="RefSeq" id="WP_353711830.1">
    <property type="nucleotide sequence ID" value="NZ_CP159279.1"/>
</dbReference>
<comment type="subunit">
    <text evidence="3">Monomer.</text>
</comment>
<comment type="similarity">
    <text evidence="2">Belongs to the Nudix hydrolase family.</text>
</comment>
<dbReference type="EC" id="3.6.1.56" evidence="11"/>
<sequence>MTSVPVTLCFLLRERPESGPEVLLGLKRTGFGTGKIVGLGGHVEAGETDAQAACREVLEEAGVVVLEQDLFDAGKVEFVFPASPDWNMSTRLFTSRRWAGEPVESPEIIPEWFLISALPLERMWQDAEHWLPLALAGNVVDAVITLNEDNETVAAAEYSFRAV</sequence>
<evidence type="ECO:0000256" key="4">
    <source>
        <dbReference type="ARBA" id="ARBA00022723"/>
    </source>
</evidence>
<evidence type="ECO:0000256" key="1">
    <source>
        <dbReference type="ARBA" id="ARBA00001946"/>
    </source>
</evidence>